<evidence type="ECO:0000313" key="1">
    <source>
        <dbReference type="EMBL" id="EEP28266.1"/>
    </source>
</evidence>
<keyword evidence="2" id="KW-1185">Reference proteome</keyword>
<sequence length="40" mass="4741">MPDRKTFLFFNCLLDGMHTKINFSRGFLMSKCADYMLPLH</sequence>
<evidence type="ECO:0000313" key="2">
    <source>
        <dbReference type="Proteomes" id="UP000003494"/>
    </source>
</evidence>
<reference evidence="1" key="1">
    <citation type="submission" date="2009-04" db="EMBL/GenBank/DDBJ databases">
        <authorList>
            <person name="Weinstock G."/>
            <person name="Sodergren E."/>
            <person name="Clifton S."/>
            <person name="Fulton L."/>
            <person name="Fulton B."/>
            <person name="Courtney L."/>
            <person name="Fronick C."/>
            <person name="Harrison M."/>
            <person name="Strong C."/>
            <person name="Farmer C."/>
            <person name="Delahaunty K."/>
            <person name="Markovic C."/>
            <person name="Hall O."/>
            <person name="Minx P."/>
            <person name="Tomlinson C."/>
            <person name="Mitreva M."/>
            <person name="Nelson J."/>
            <person name="Hou S."/>
            <person name="Wollam A."/>
            <person name="Pepin K.H."/>
            <person name="Johnson M."/>
            <person name="Bhonagiri V."/>
            <person name="Nash W.E."/>
            <person name="Warren W."/>
            <person name="Chinwalla A."/>
            <person name="Mardis E.R."/>
            <person name="Wilson R.K."/>
        </authorList>
    </citation>
    <scope>NUCLEOTIDE SEQUENCE [LARGE SCALE GENOMIC DNA]</scope>
    <source>
        <strain evidence="1">DSM 14600</strain>
    </source>
</reference>
<gene>
    <name evidence="1" type="ORF">GCWU000342_01074</name>
</gene>
<protein>
    <submittedName>
        <fullName evidence="1">Uncharacterized protein</fullName>
    </submittedName>
</protein>
<dbReference type="EMBL" id="ACIP02000002">
    <property type="protein sequence ID" value="EEP28266.1"/>
    <property type="molecule type" value="Genomic_DNA"/>
</dbReference>
<dbReference type="STRING" id="626523.GCWU000342_01074"/>
<accession>C4GAX3</accession>
<organism evidence="1 2">
    <name type="scientific">Shuttleworthella satelles DSM 14600</name>
    <dbReference type="NCBI Taxonomy" id="626523"/>
    <lineage>
        <taxon>Bacteria</taxon>
        <taxon>Bacillati</taxon>
        <taxon>Bacillota</taxon>
        <taxon>Clostridia</taxon>
        <taxon>Lachnospirales</taxon>
        <taxon>Lachnospiraceae</taxon>
        <taxon>Shuttleworthella</taxon>
    </lineage>
</organism>
<dbReference type="Proteomes" id="UP000003494">
    <property type="component" value="Unassembled WGS sequence"/>
</dbReference>
<proteinExistence type="predicted"/>
<dbReference type="AlphaFoldDB" id="C4GAX3"/>
<name>C4GAX3_9FIRM</name>
<dbReference type="HOGENOM" id="CLU_3296501_0_0_9"/>
<comment type="caution">
    <text evidence="1">The sequence shown here is derived from an EMBL/GenBank/DDBJ whole genome shotgun (WGS) entry which is preliminary data.</text>
</comment>